<dbReference type="Gene3D" id="3.40.50.300">
    <property type="entry name" value="P-loop containing nucleotide triphosphate hydrolases"/>
    <property type="match status" value="1"/>
</dbReference>
<dbReference type="SUPFAM" id="SSF52540">
    <property type="entry name" value="P-loop containing nucleoside triphosphate hydrolases"/>
    <property type="match status" value="1"/>
</dbReference>
<dbReference type="SMART" id="SM00382">
    <property type="entry name" value="AAA"/>
    <property type="match status" value="1"/>
</dbReference>
<dbReference type="GO" id="GO:0016887">
    <property type="term" value="F:ATP hydrolysis activity"/>
    <property type="evidence" value="ECO:0007669"/>
    <property type="project" value="InterPro"/>
</dbReference>
<dbReference type="CDD" id="cd03230">
    <property type="entry name" value="ABC_DR_subfamily_A"/>
    <property type="match status" value="1"/>
</dbReference>
<name>A0A2R6A7D4_9ARCH</name>
<evidence type="ECO:0000256" key="1">
    <source>
        <dbReference type="ARBA" id="ARBA00022448"/>
    </source>
</evidence>
<dbReference type="Pfam" id="PF00005">
    <property type="entry name" value="ABC_tran"/>
    <property type="match status" value="1"/>
</dbReference>
<proteinExistence type="predicted"/>
<dbReference type="InterPro" id="IPR051782">
    <property type="entry name" value="ABC_Transporter_VariousFunc"/>
</dbReference>
<dbReference type="AlphaFoldDB" id="A0A2R6A7D4"/>
<gene>
    <name evidence="5" type="ORF">B9Q01_08445</name>
</gene>
<dbReference type="EMBL" id="NEXC01000084">
    <property type="protein sequence ID" value="PSN82301.1"/>
    <property type="molecule type" value="Genomic_DNA"/>
</dbReference>
<dbReference type="PROSITE" id="PS00211">
    <property type="entry name" value="ABC_TRANSPORTER_1"/>
    <property type="match status" value="1"/>
</dbReference>
<evidence type="ECO:0000313" key="5">
    <source>
        <dbReference type="EMBL" id="PSN82301.1"/>
    </source>
</evidence>
<evidence type="ECO:0000313" key="6">
    <source>
        <dbReference type="Proteomes" id="UP000240880"/>
    </source>
</evidence>
<evidence type="ECO:0000256" key="3">
    <source>
        <dbReference type="ARBA" id="ARBA00022840"/>
    </source>
</evidence>
<dbReference type="GO" id="GO:0005524">
    <property type="term" value="F:ATP binding"/>
    <property type="evidence" value="ECO:0007669"/>
    <property type="project" value="UniProtKB-KW"/>
</dbReference>
<dbReference type="Proteomes" id="UP000240880">
    <property type="component" value="Unassembled WGS sequence"/>
</dbReference>
<dbReference type="InterPro" id="IPR017871">
    <property type="entry name" value="ABC_transporter-like_CS"/>
</dbReference>
<evidence type="ECO:0000256" key="2">
    <source>
        <dbReference type="ARBA" id="ARBA00022741"/>
    </source>
</evidence>
<keyword evidence="2" id="KW-0547">Nucleotide-binding</keyword>
<organism evidence="5 6">
    <name type="scientific">Candidatus Marsarchaeota G1 archaeon OSP_D</name>
    <dbReference type="NCBI Taxonomy" id="1978155"/>
    <lineage>
        <taxon>Archaea</taxon>
        <taxon>Candidatus Marsarchaeota</taxon>
        <taxon>Candidatus Marsarchaeota group 1</taxon>
    </lineage>
</organism>
<reference evidence="5 6" key="1">
    <citation type="submission" date="2017-04" db="EMBL/GenBank/DDBJ databases">
        <title>Novel microbial lineages endemic to geothermal iron-oxide mats fill important gaps in the evolutionary history of Archaea.</title>
        <authorList>
            <person name="Jay Z.J."/>
            <person name="Beam J.P."/>
            <person name="Dlakic M."/>
            <person name="Rusch D.B."/>
            <person name="Kozubal M.A."/>
            <person name="Inskeep W.P."/>
        </authorList>
    </citation>
    <scope>NUCLEOTIDE SEQUENCE [LARGE SCALE GENOMIC DNA]</scope>
    <source>
        <strain evidence="5">OSP_D</strain>
    </source>
</reference>
<keyword evidence="1" id="KW-0813">Transport</keyword>
<evidence type="ECO:0000259" key="4">
    <source>
        <dbReference type="PROSITE" id="PS50893"/>
    </source>
</evidence>
<dbReference type="PANTHER" id="PTHR42939">
    <property type="entry name" value="ABC TRANSPORTER ATP-BINDING PROTEIN ALBC-RELATED"/>
    <property type="match status" value="1"/>
</dbReference>
<protein>
    <recommendedName>
        <fullName evidence="4">ABC transporter domain-containing protein</fullName>
    </recommendedName>
</protein>
<dbReference type="PANTHER" id="PTHR42939:SF1">
    <property type="entry name" value="ABC TRANSPORTER ATP-BINDING PROTEIN ALBC-RELATED"/>
    <property type="match status" value="1"/>
</dbReference>
<dbReference type="InterPro" id="IPR003439">
    <property type="entry name" value="ABC_transporter-like_ATP-bd"/>
</dbReference>
<comment type="caution">
    <text evidence="5">The sequence shown here is derived from an EMBL/GenBank/DDBJ whole genome shotgun (WGS) entry which is preliminary data.</text>
</comment>
<dbReference type="InterPro" id="IPR003593">
    <property type="entry name" value="AAA+_ATPase"/>
</dbReference>
<sequence length="293" mass="32175">MDALKLENVGVRFGKRVVLKDVSFSLSGASSTALLGKNGAGKTTLLRCVLGIVKPFSGSVSVFGKKAGTVEAKRLIAYLPERPGVYERLNALQNMLFHAKLNGLHSEVAKRRSEELLEKLDLGSHTFSQVHTFSKGMKQRLAIARTFLTDSPLLLLDEPTSGLDPDGVSVLVSLIKERVEKGATVLIGTHNPYFASRVCECAMLLSAGRISRKGSLEEVVFQKRVRVSVLSKLNEETLKHALNGRPFKLLDQHQFEFCVKDKEDTAKVVETLVAQKLGVVRVEQAESLEEDFG</sequence>
<feature type="domain" description="ABC transporter" evidence="4">
    <location>
        <begin position="4"/>
        <end position="232"/>
    </location>
</feature>
<dbReference type="InterPro" id="IPR027417">
    <property type="entry name" value="P-loop_NTPase"/>
</dbReference>
<accession>A0A2R6A7D4</accession>
<keyword evidence="3" id="KW-0067">ATP-binding</keyword>
<dbReference type="PROSITE" id="PS50893">
    <property type="entry name" value="ABC_TRANSPORTER_2"/>
    <property type="match status" value="1"/>
</dbReference>